<proteinExistence type="predicted"/>
<reference evidence="1 2" key="1">
    <citation type="journal article" date="2017" name="Genome Biol. Evol.">
        <title>Phytophthora megakarya and P. palmivora, closely related causal agents of cacao black pod rot, underwent increases in genome sizes and gene numbers by different mechanisms.</title>
        <authorList>
            <person name="Ali S.S."/>
            <person name="Shao J."/>
            <person name="Lary D.J."/>
            <person name="Kronmiller B."/>
            <person name="Shen D."/>
            <person name="Strem M.D."/>
            <person name="Amoako-Attah I."/>
            <person name="Akrofi A.Y."/>
            <person name="Begoude B.A."/>
            <person name="Ten Hoopen G.M."/>
            <person name="Coulibaly K."/>
            <person name="Kebe B.I."/>
            <person name="Melnick R.L."/>
            <person name="Guiltinan M.J."/>
            <person name="Tyler B.M."/>
            <person name="Meinhardt L.W."/>
            <person name="Bailey B.A."/>
        </authorList>
    </citation>
    <scope>NUCLEOTIDE SEQUENCE [LARGE SCALE GENOMIC DNA]</scope>
    <source>
        <strain evidence="2">sbr112.9</strain>
    </source>
</reference>
<dbReference type="AlphaFoldDB" id="A0A2P4X023"/>
<evidence type="ECO:0000313" key="1">
    <source>
        <dbReference type="EMBL" id="POM58902.1"/>
    </source>
</evidence>
<sequence>MVISQSIQKLAHTWHGPLCVLEFADEHGVCLKIAGIANRFFLVVHVSKIKPVRQFQDRSQTRLTVPEQDRFDFDEALLPEDSWTRDLDNDEYEVEKIVFMRETYAIWTYITMTICEIDRIEIDSRS</sequence>
<comment type="caution">
    <text evidence="1">The sequence shown here is derived from an EMBL/GenBank/DDBJ whole genome shotgun (WGS) entry which is preliminary data.</text>
</comment>
<accession>A0A2P4X023</accession>
<organism evidence="1 2">
    <name type="scientific">Phytophthora palmivora</name>
    <dbReference type="NCBI Taxonomy" id="4796"/>
    <lineage>
        <taxon>Eukaryota</taxon>
        <taxon>Sar</taxon>
        <taxon>Stramenopiles</taxon>
        <taxon>Oomycota</taxon>
        <taxon>Peronosporomycetes</taxon>
        <taxon>Peronosporales</taxon>
        <taxon>Peronosporaceae</taxon>
        <taxon>Phytophthora</taxon>
    </lineage>
</organism>
<protein>
    <submittedName>
        <fullName evidence="1">Uncharacterized protein</fullName>
    </submittedName>
</protein>
<dbReference type="OrthoDB" id="101303at2759"/>
<dbReference type="Proteomes" id="UP000237271">
    <property type="component" value="Unassembled WGS sequence"/>
</dbReference>
<evidence type="ECO:0000313" key="2">
    <source>
        <dbReference type="Proteomes" id="UP000237271"/>
    </source>
</evidence>
<name>A0A2P4X023_9STRA</name>
<keyword evidence="2" id="KW-1185">Reference proteome</keyword>
<gene>
    <name evidence="1" type="ORF">PHPALM_36385</name>
</gene>
<dbReference type="EMBL" id="NCKW01020132">
    <property type="protein sequence ID" value="POM58902.1"/>
    <property type="molecule type" value="Genomic_DNA"/>
</dbReference>